<feature type="region of interest" description="Disordered" evidence="14">
    <location>
        <begin position="910"/>
        <end position="933"/>
    </location>
</feature>
<comment type="subcellular location">
    <subcellularLocation>
        <location evidence="2">Endoplasmic reticulum</location>
    </subcellularLocation>
    <subcellularLocation>
        <location evidence="1">Membrane</location>
        <topology evidence="1">Multi-pass membrane protein</topology>
    </subcellularLocation>
</comment>
<keyword evidence="9 13" id="KW-0802">TPR repeat</keyword>
<dbReference type="KEGG" id="spu:115927614"/>
<dbReference type="GO" id="GO:0005783">
    <property type="term" value="C:endoplasmic reticulum"/>
    <property type="evidence" value="ECO:0000318"/>
    <property type="project" value="GO_Central"/>
</dbReference>
<keyword evidence="11 15" id="KW-1133">Transmembrane helix</keyword>
<dbReference type="OrthoDB" id="66906at2759"/>
<evidence type="ECO:0000256" key="2">
    <source>
        <dbReference type="ARBA" id="ARBA00004240"/>
    </source>
</evidence>
<dbReference type="GO" id="GO:0016020">
    <property type="term" value="C:membrane"/>
    <property type="evidence" value="ECO:0007669"/>
    <property type="project" value="UniProtKB-SubCell"/>
</dbReference>
<dbReference type="PROSITE" id="PS50005">
    <property type="entry name" value="TPR"/>
    <property type="match status" value="5"/>
</dbReference>
<feature type="repeat" description="TPR" evidence="13">
    <location>
        <begin position="641"/>
        <end position="674"/>
    </location>
</feature>
<name>A0A7M7PDE7_STRPU</name>
<dbReference type="InterPro" id="IPR019734">
    <property type="entry name" value="TPR_rpt"/>
</dbReference>
<protein>
    <recommendedName>
        <fullName evidence="5">dolichyl-phosphate-mannose--protein mannosyltransferase</fullName>
        <ecNumber evidence="5">2.4.1.109</ecNumber>
    </recommendedName>
</protein>
<evidence type="ECO:0000256" key="12">
    <source>
        <dbReference type="ARBA" id="ARBA00023136"/>
    </source>
</evidence>
<dbReference type="Pfam" id="PF13181">
    <property type="entry name" value="TPR_8"/>
    <property type="match status" value="1"/>
</dbReference>
<dbReference type="Gene3D" id="1.25.40.10">
    <property type="entry name" value="Tetratricopeptide repeat domain"/>
    <property type="match status" value="3"/>
</dbReference>
<dbReference type="Pfam" id="PF08409">
    <property type="entry name" value="TMTC_DUF1736"/>
    <property type="match status" value="1"/>
</dbReference>
<dbReference type="GO" id="GO:0004169">
    <property type="term" value="F:dolichyl-phosphate-mannose-protein mannosyltransferase activity"/>
    <property type="evidence" value="ECO:0007669"/>
    <property type="project" value="UniProtKB-EC"/>
</dbReference>
<evidence type="ECO:0000256" key="3">
    <source>
        <dbReference type="ARBA" id="ARBA00004922"/>
    </source>
</evidence>
<dbReference type="FunCoup" id="A0A7M7PDE7">
    <property type="interactions" value="829"/>
</dbReference>
<reference evidence="18" key="1">
    <citation type="submission" date="2015-02" db="EMBL/GenBank/DDBJ databases">
        <title>Genome sequencing for Strongylocentrotus purpuratus.</title>
        <authorList>
            <person name="Murali S."/>
            <person name="Liu Y."/>
            <person name="Vee V."/>
            <person name="English A."/>
            <person name="Wang M."/>
            <person name="Skinner E."/>
            <person name="Han Y."/>
            <person name="Muzny D.M."/>
            <person name="Worley K.C."/>
            <person name="Gibbs R.A."/>
        </authorList>
    </citation>
    <scope>NUCLEOTIDE SEQUENCE</scope>
</reference>
<evidence type="ECO:0000256" key="4">
    <source>
        <dbReference type="ARBA" id="ARBA00007882"/>
    </source>
</evidence>
<feature type="domain" description="DUF1736" evidence="16">
    <location>
        <begin position="341"/>
        <end position="412"/>
    </location>
</feature>
<feature type="transmembrane region" description="Helical" evidence="15">
    <location>
        <begin position="366"/>
        <end position="383"/>
    </location>
</feature>
<feature type="compositionally biased region" description="Polar residues" evidence="14">
    <location>
        <begin position="255"/>
        <end position="266"/>
    </location>
</feature>
<evidence type="ECO:0000256" key="13">
    <source>
        <dbReference type="PROSITE-ProRule" id="PRU00339"/>
    </source>
</evidence>
<dbReference type="InParanoid" id="A0A7M7PDE7"/>
<evidence type="ECO:0000313" key="17">
    <source>
        <dbReference type="EnsemblMetazoa" id="XP_030849575"/>
    </source>
</evidence>
<keyword evidence="8" id="KW-0677">Repeat</keyword>
<dbReference type="Pfam" id="PF14559">
    <property type="entry name" value="TPR_19"/>
    <property type="match status" value="1"/>
</dbReference>
<dbReference type="GO" id="GO:0000030">
    <property type="term" value="F:mannosyltransferase activity"/>
    <property type="evidence" value="ECO:0000318"/>
    <property type="project" value="GO_Central"/>
</dbReference>
<feature type="transmembrane region" description="Helical" evidence="15">
    <location>
        <begin position="403"/>
        <end position="421"/>
    </location>
</feature>
<keyword evidence="7 15" id="KW-0812">Transmembrane</keyword>
<dbReference type="InterPro" id="IPR011990">
    <property type="entry name" value="TPR-like_helical_dom_sf"/>
</dbReference>
<dbReference type="SMART" id="SM00028">
    <property type="entry name" value="TPR"/>
    <property type="match status" value="7"/>
</dbReference>
<sequence>MVVMATASQREFFYSAGLLALVFACYSNALSCGFAFDDRRGIVKNEDLRPNSSIFNLFFNDFWGTPMHEAESHKSYRPLCVFTFRLNYALGELNPWGYHLLNVVLHWAVCVLFLKAAKKIIDEESSVNASLLFAVHAVHTEAVTGVVGRAELLSSIFMLLSFMAYVKAAEANSTTDWKYMSWSALLIVMATASKEQGITVAGICCIYEIFYVQKIRLHTAVKKATENHFTIIPRTIMMNHNSKAKDKGVKGARQPQGTSTSPDQTSNGKFSLNLSFIRNFLYLYVQFSHKAFMQHPTSRGSKTSRSSSPNSQALWRAAPRLGFLIASSGLLLWGRMIIMGAKLPSFDRFDNPAALSPFQTRRLTHLYLLPVNAWLLLCPSTLLCDWTMGTIPLVTSLSDPRNLATLLLVTCLFLLVLYAVFAEEKISCQLIMALSFLVLPFLPASNLFFPVGFVVAERVLYTPSMGYCLLVAIAMERLQANRRPMKYVVGVIFAIILLLHAGKTIQRNPDWESEYSLFSSALKVTQNNAKLWNNVGHALEAEDRWEDAFIYYNNAATVQPDDIGSWINIGRVNRLLGKPDEAEAGYRRAVKLMPQPRTGKKITPKYLSVYLNLAAIIQQNKSRFIDAEELYRMVIRSQPNFAAYVHLAQIMVKKDQFDEAESLYQKATQLEPPTPDLLYNLAIIAIQKEQETKAHRHFDEALEIDPQHRISLFRSALYIHESGNAARRTIAIKRLKKLLEIDPPSVQLYSTLALIFMDDEDTSAALHYYQKALEIRPSDYQALFNTAKIHFEEERPLRAKAYLETLLKTRNFSDVDFFFFFWQHHPNHTEIVRSMLLLGEILLNSLQDEVQSQQLFQRIVDLDSSNVQAQHNLCVIQVRRDLLGKAEQCLLDILERAPHAEDTQATLNSVRQKMKERSSVQRVMESDKDSDVN</sequence>
<evidence type="ECO:0000259" key="16">
    <source>
        <dbReference type="Pfam" id="PF08409"/>
    </source>
</evidence>
<dbReference type="Pfam" id="PF13432">
    <property type="entry name" value="TPR_16"/>
    <property type="match status" value="1"/>
</dbReference>
<dbReference type="InterPro" id="IPR013618">
    <property type="entry name" value="TMTC_DUF1736"/>
</dbReference>
<dbReference type="PANTHER" id="PTHR44395">
    <property type="match status" value="1"/>
</dbReference>
<feature type="transmembrane region" description="Helical" evidence="15">
    <location>
        <begin position="96"/>
        <end position="114"/>
    </location>
</feature>
<dbReference type="UniPathway" id="UPA00378"/>
<dbReference type="PANTHER" id="PTHR44395:SF1">
    <property type="entry name" value="PROTEIN O-MANNOSYL-TRANSFERASE TMTC3"/>
    <property type="match status" value="1"/>
</dbReference>
<comment type="similarity">
    <text evidence="4">Belongs to the TMTC family.</text>
</comment>
<dbReference type="SUPFAM" id="SSF81901">
    <property type="entry name" value="HCP-like"/>
    <property type="match status" value="1"/>
</dbReference>
<feature type="repeat" description="TPR" evidence="13">
    <location>
        <begin position="529"/>
        <end position="562"/>
    </location>
</feature>
<dbReference type="Proteomes" id="UP000007110">
    <property type="component" value="Unassembled WGS sequence"/>
</dbReference>
<evidence type="ECO:0000256" key="14">
    <source>
        <dbReference type="SAM" id="MobiDB-lite"/>
    </source>
</evidence>
<accession>A0A7M7PDE7</accession>
<evidence type="ECO:0000256" key="8">
    <source>
        <dbReference type="ARBA" id="ARBA00022737"/>
    </source>
</evidence>
<proteinExistence type="inferred from homology"/>
<feature type="repeat" description="TPR" evidence="13">
    <location>
        <begin position="675"/>
        <end position="708"/>
    </location>
</feature>
<dbReference type="EnsemblMetazoa" id="XM_030993715">
    <property type="protein sequence ID" value="XP_030849575"/>
    <property type="gene ID" value="LOC115927614"/>
</dbReference>
<dbReference type="GO" id="GO:0035269">
    <property type="term" value="P:protein O-linked glycosylation via mannose"/>
    <property type="evidence" value="ECO:0000318"/>
    <property type="project" value="GO_Central"/>
</dbReference>
<feature type="compositionally biased region" description="Basic and acidic residues" evidence="14">
    <location>
        <begin position="913"/>
        <end position="933"/>
    </location>
</feature>
<dbReference type="GeneID" id="115927614"/>
<evidence type="ECO:0000256" key="7">
    <source>
        <dbReference type="ARBA" id="ARBA00022692"/>
    </source>
</evidence>
<feature type="repeat" description="TPR" evidence="13">
    <location>
        <begin position="563"/>
        <end position="596"/>
    </location>
</feature>
<feature type="transmembrane region" description="Helical" evidence="15">
    <location>
        <begin position="433"/>
        <end position="453"/>
    </location>
</feature>
<keyword evidence="6" id="KW-0808">Transferase</keyword>
<evidence type="ECO:0000256" key="15">
    <source>
        <dbReference type="SAM" id="Phobius"/>
    </source>
</evidence>
<reference evidence="17" key="2">
    <citation type="submission" date="2021-01" db="UniProtKB">
        <authorList>
            <consortium name="EnsemblMetazoa"/>
        </authorList>
    </citation>
    <scope>IDENTIFICATION</scope>
</reference>
<keyword evidence="10" id="KW-0256">Endoplasmic reticulum</keyword>
<dbReference type="EC" id="2.4.1.109" evidence="5"/>
<feature type="repeat" description="TPR" evidence="13">
    <location>
        <begin position="746"/>
        <end position="779"/>
    </location>
</feature>
<dbReference type="AlphaFoldDB" id="A0A7M7PDE7"/>
<evidence type="ECO:0000256" key="10">
    <source>
        <dbReference type="ARBA" id="ARBA00022824"/>
    </source>
</evidence>
<evidence type="ECO:0000256" key="5">
    <source>
        <dbReference type="ARBA" id="ARBA00012839"/>
    </source>
</evidence>
<evidence type="ECO:0000256" key="6">
    <source>
        <dbReference type="ARBA" id="ARBA00022679"/>
    </source>
</evidence>
<dbReference type="RefSeq" id="XP_030849575.1">
    <property type="nucleotide sequence ID" value="XM_030993715.1"/>
</dbReference>
<evidence type="ECO:0000256" key="1">
    <source>
        <dbReference type="ARBA" id="ARBA00004141"/>
    </source>
</evidence>
<organism evidence="17 18">
    <name type="scientific">Strongylocentrotus purpuratus</name>
    <name type="common">Purple sea urchin</name>
    <dbReference type="NCBI Taxonomy" id="7668"/>
    <lineage>
        <taxon>Eukaryota</taxon>
        <taxon>Metazoa</taxon>
        <taxon>Echinodermata</taxon>
        <taxon>Eleutherozoa</taxon>
        <taxon>Echinozoa</taxon>
        <taxon>Echinoidea</taxon>
        <taxon>Euechinoidea</taxon>
        <taxon>Echinacea</taxon>
        <taxon>Camarodonta</taxon>
        <taxon>Echinidea</taxon>
        <taxon>Strongylocentrotidae</taxon>
        <taxon>Strongylocentrotus</taxon>
    </lineage>
</organism>
<feature type="region of interest" description="Disordered" evidence="14">
    <location>
        <begin position="244"/>
        <end position="266"/>
    </location>
</feature>
<keyword evidence="18" id="KW-1185">Reference proteome</keyword>
<dbReference type="OMA" id="ASCATPW"/>
<evidence type="ECO:0000256" key="9">
    <source>
        <dbReference type="ARBA" id="ARBA00022803"/>
    </source>
</evidence>
<keyword evidence="12 15" id="KW-0472">Membrane</keyword>
<evidence type="ECO:0000256" key="11">
    <source>
        <dbReference type="ARBA" id="ARBA00022989"/>
    </source>
</evidence>
<evidence type="ECO:0000313" key="18">
    <source>
        <dbReference type="Proteomes" id="UP000007110"/>
    </source>
</evidence>
<dbReference type="SUPFAM" id="SSF48452">
    <property type="entry name" value="TPR-like"/>
    <property type="match status" value="1"/>
</dbReference>
<comment type="pathway">
    <text evidence="3">Protein modification; protein glycosylation.</text>
</comment>
<feature type="transmembrane region" description="Helical" evidence="15">
    <location>
        <begin position="12"/>
        <end position="36"/>
    </location>
</feature>